<evidence type="ECO:0008006" key="4">
    <source>
        <dbReference type="Google" id="ProtNLM"/>
    </source>
</evidence>
<evidence type="ECO:0000313" key="3">
    <source>
        <dbReference type="Proteomes" id="UP000886653"/>
    </source>
</evidence>
<proteinExistence type="predicted"/>
<name>A0A9P6NRN2_9BASI</name>
<evidence type="ECO:0000313" key="2">
    <source>
        <dbReference type="EMBL" id="KAG0149072.1"/>
    </source>
</evidence>
<sequence>MSGVIRFPFPTLVSFIIWSDKVHQPIQEEDRGSEVDEDESPNSNKNKSTLNSIPTSVLFYSDRTSNLTIEKRNRQIGLIQGLVDFSTVLGFNFNNYKSSNQSQFDGQSMETLHKSLHESSLRVVHSSNHKLLYYEPEVGFHICAMISVPPSAEKPTNPSLKIPTISLSSQGKSASSHAPSDITLLTAMKFGYLEYRLLNGSMSRYTTCRKKLVDALEKFWSVWLWRWDIQRSGCGGVDFDQLLGSHQINQQDINSLARYLLTLLSGSEAETASQRPTPANPSPPLNMLSSLAIRSIDGIQEVSIKGLEESSKWAHRAFSWASASFTNSLSPDVNAETVEILDEQLRTEMGLSPLPLARLNIPKKSAVSAPLLVETSTADQIQLQPSRSKEGSSTSRADVVQDATPPQNYPENLMNLYPSLTNEINNNHYPHNLLNLYPVQTLKPTRSYLKFEKRTSFYQSNSGKAQAIEVRSSSAQNLPRLLSSLDPRSPLYNVEFALADAMSEKSSASNNITPIEAFVQHRMLSSESTSGVIDDQTTIKQLSIFVGNGKTTADVIWLQREYWTLAIITPPVKQDDLTSASSRRSLLTESIRLLKRLHAQWPKLPSTTRNNEVMRTGLSNHRFLIQLKNNDLFYKQSSTQSNWLSKNELWSGKQTNEKEAEICLGILECLKDQPTEIFPIKETFIRTETGQWIINKKIPKNNISSSTTEIDAILVLPTGSGTLIEADNEMRKLERVSEQVDFMTWK</sequence>
<protein>
    <recommendedName>
        <fullName evidence="4">CCZ1/INTU/HSP4 first Longin domain-containing protein</fullName>
    </recommendedName>
</protein>
<dbReference type="GO" id="GO:0035658">
    <property type="term" value="C:Mon1-Ccz1 complex"/>
    <property type="evidence" value="ECO:0007669"/>
    <property type="project" value="InterPro"/>
</dbReference>
<feature type="region of interest" description="Disordered" evidence="1">
    <location>
        <begin position="27"/>
        <end position="50"/>
    </location>
</feature>
<comment type="caution">
    <text evidence="2">The sequence shown here is derived from an EMBL/GenBank/DDBJ whole genome shotgun (WGS) entry which is preliminary data.</text>
</comment>
<reference evidence="2" key="1">
    <citation type="submission" date="2013-11" db="EMBL/GenBank/DDBJ databases">
        <title>Genome sequence of the fusiform rust pathogen reveals effectors for host alternation and coevolution with pine.</title>
        <authorList>
            <consortium name="DOE Joint Genome Institute"/>
            <person name="Smith K."/>
            <person name="Pendleton A."/>
            <person name="Kubisiak T."/>
            <person name="Anderson C."/>
            <person name="Salamov A."/>
            <person name="Aerts A."/>
            <person name="Riley R."/>
            <person name="Clum A."/>
            <person name="Lindquist E."/>
            <person name="Ence D."/>
            <person name="Campbell M."/>
            <person name="Kronenberg Z."/>
            <person name="Feau N."/>
            <person name="Dhillon B."/>
            <person name="Hamelin R."/>
            <person name="Burleigh J."/>
            <person name="Smith J."/>
            <person name="Yandell M."/>
            <person name="Nelson C."/>
            <person name="Grigoriev I."/>
            <person name="Davis J."/>
        </authorList>
    </citation>
    <scope>NUCLEOTIDE SEQUENCE</scope>
    <source>
        <strain evidence="2">G11</strain>
    </source>
</reference>
<dbReference type="PANTHER" id="PTHR13056">
    <property type="entry name" value="VACUOLAR FUSION PROTEIN CCZ1 HOMOLOG-RELATED"/>
    <property type="match status" value="1"/>
</dbReference>
<dbReference type="OrthoDB" id="240546at2759"/>
<evidence type="ECO:0000256" key="1">
    <source>
        <dbReference type="SAM" id="MobiDB-lite"/>
    </source>
</evidence>
<feature type="compositionally biased region" description="Polar residues" evidence="1">
    <location>
        <begin position="378"/>
        <end position="396"/>
    </location>
</feature>
<accession>A0A9P6NRN2</accession>
<dbReference type="PANTHER" id="PTHR13056:SF0">
    <property type="entry name" value="VACUOLAR FUSION PROTEIN CCZ1 HOMOLOG-RELATED"/>
    <property type="match status" value="1"/>
</dbReference>
<dbReference type="GO" id="GO:0016192">
    <property type="term" value="P:vesicle-mediated transport"/>
    <property type="evidence" value="ECO:0007669"/>
    <property type="project" value="InterPro"/>
</dbReference>
<dbReference type="EMBL" id="MU167231">
    <property type="protein sequence ID" value="KAG0149072.1"/>
    <property type="molecule type" value="Genomic_DNA"/>
</dbReference>
<gene>
    <name evidence="2" type="ORF">CROQUDRAFT_59882</name>
</gene>
<keyword evidence="3" id="KW-1185">Reference proteome</keyword>
<dbReference type="Proteomes" id="UP000886653">
    <property type="component" value="Unassembled WGS sequence"/>
</dbReference>
<feature type="compositionally biased region" description="Polar residues" evidence="1">
    <location>
        <begin position="41"/>
        <end position="50"/>
    </location>
</feature>
<dbReference type="AlphaFoldDB" id="A0A9P6NRN2"/>
<organism evidence="2 3">
    <name type="scientific">Cronartium quercuum f. sp. fusiforme G11</name>
    <dbReference type="NCBI Taxonomy" id="708437"/>
    <lineage>
        <taxon>Eukaryota</taxon>
        <taxon>Fungi</taxon>
        <taxon>Dikarya</taxon>
        <taxon>Basidiomycota</taxon>
        <taxon>Pucciniomycotina</taxon>
        <taxon>Pucciniomycetes</taxon>
        <taxon>Pucciniales</taxon>
        <taxon>Coleosporiaceae</taxon>
        <taxon>Cronartium</taxon>
    </lineage>
</organism>
<dbReference type="InterPro" id="IPR013176">
    <property type="entry name" value="Ccz1"/>
</dbReference>
<feature type="region of interest" description="Disordered" evidence="1">
    <location>
        <begin position="378"/>
        <end position="409"/>
    </location>
</feature>